<evidence type="ECO:0000256" key="1">
    <source>
        <dbReference type="SAM" id="Phobius"/>
    </source>
</evidence>
<evidence type="ECO:0008006" key="4">
    <source>
        <dbReference type="Google" id="ProtNLM"/>
    </source>
</evidence>
<gene>
    <name evidence="2" type="ORF">PNU62_12800</name>
</gene>
<dbReference type="RefSeq" id="WP_195389049.1">
    <property type="nucleotide sequence ID" value="NZ_JADNGL010000021.1"/>
</dbReference>
<keyword evidence="1" id="KW-1133">Transmembrane helix</keyword>
<comment type="caution">
    <text evidence="2">The sequence shown here is derived from an EMBL/GenBank/DDBJ whole genome shotgun (WGS) entry which is preliminary data.</text>
</comment>
<evidence type="ECO:0000313" key="2">
    <source>
        <dbReference type="EMBL" id="MDB8745899.1"/>
    </source>
</evidence>
<dbReference type="Proteomes" id="UP001211015">
    <property type="component" value="Unassembled WGS sequence"/>
</dbReference>
<dbReference type="EMBL" id="JAQMLV010000022">
    <property type="protein sequence ID" value="MDB8745899.1"/>
    <property type="molecule type" value="Genomic_DNA"/>
</dbReference>
<sequence length="209" mass="23793">MNEELFFEYPLKDEREKYEAETLSGCPENLPSARTKAFILLCVGFIIIPLSDIFPSEKISTIAMFAGVILIVISLLIMKSLLSARRTGVEISAYETYIEITSLDNMNKYPRRTLIVSYSDIVMCDVSNDGKNVMLIYKANVSTEDCVDINGEKAANVLNGTFPISVNPYTYEHFFFLYTAPKLFKVRTKGWKTVKKFGTEYEYAAKYLQ</sequence>
<feature type="transmembrane region" description="Helical" evidence="1">
    <location>
        <begin position="37"/>
        <end position="54"/>
    </location>
</feature>
<accession>A0AAW6E7H9</accession>
<evidence type="ECO:0000313" key="3">
    <source>
        <dbReference type="Proteomes" id="UP001211015"/>
    </source>
</evidence>
<organism evidence="2 3">
    <name type="scientific">Ruminococcus bicirculans</name>
    <name type="common">ex Wegman et al. 2014</name>
    <dbReference type="NCBI Taxonomy" id="1160721"/>
    <lineage>
        <taxon>Bacteria</taxon>
        <taxon>Bacillati</taxon>
        <taxon>Bacillota</taxon>
        <taxon>Clostridia</taxon>
        <taxon>Eubacteriales</taxon>
        <taxon>Oscillospiraceae</taxon>
        <taxon>Ruminococcus</taxon>
    </lineage>
</organism>
<name>A0AAW6E7H9_9FIRM</name>
<dbReference type="AlphaFoldDB" id="A0AAW6E7H9"/>
<keyword evidence="1" id="KW-0812">Transmembrane</keyword>
<keyword evidence="1" id="KW-0472">Membrane</keyword>
<proteinExistence type="predicted"/>
<feature type="transmembrane region" description="Helical" evidence="1">
    <location>
        <begin position="60"/>
        <end position="78"/>
    </location>
</feature>
<reference evidence="2" key="1">
    <citation type="submission" date="2023-01" db="EMBL/GenBank/DDBJ databases">
        <title>Human gut microbiome strain richness.</title>
        <authorList>
            <person name="Chen-Liaw A."/>
        </authorList>
    </citation>
    <scope>NUCLEOTIDE SEQUENCE</scope>
    <source>
        <strain evidence="2">1001275st1_F4_1001275B_160808</strain>
    </source>
</reference>
<protein>
    <recommendedName>
        <fullName evidence="4">Transmembrane protein</fullName>
    </recommendedName>
</protein>